<dbReference type="Pfam" id="PF00912">
    <property type="entry name" value="Transgly"/>
    <property type="match status" value="1"/>
</dbReference>
<evidence type="ECO:0000256" key="10">
    <source>
        <dbReference type="ARBA" id="ARBA00022984"/>
    </source>
</evidence>
<reference evidence="19 20" key="1">
    <citation type="submission" date="2017-03" db="EMBL/GenBank/DDBJ databases">
        <authorList>
            <person name="Afonso C.L."/>
            <person name="Miller P.J."/>
            <person name="Scott M.A."/>
            <person name="Spackman E."/>
            <person name="Goraichik I."/>
            <person name="Dimitrov K.M."/>
            <person name="Suarez D.L."/>
            <person name="Swayne D.E."/>
        </authorList>
    </citation>
    <scope>NUCLEOTIDE SEQUENCE [LARGE SCALE GENOMIC DNA]</scope>
    <source>
        <strain evidence="19 20">CECT 7691</strain>
    </source>
</reference>
<dbReference type="PANTHER" id="PTHR32282:SF33">
    <property type="entry name" value="PEPTIDOGLYCAN GLYCOSYLTRANSFERASE"/>
    <property type="match status" value="1"/>
</dbReference>
<keyword evidence="8" id="KW-0378">Hydrolase</keyword>
<dbReference type="Gene3D" id="1.10.3810.10">
    <property type="entry name" value="Biosynthetic peptidoglycan transglycosylase-like"/>
    <property type="match status" value="1"/>
</dbReference>
<dbReference type="InterPro" id="IPR023346">
    <property type="entry name" value="Lysozyme-like_dom_sf"/>
</dbReference>
<keyword evidence="12" id="KW-0961">Cell wall biogenesis/degradation</keyword>
<evidence type="ECO:0000256" key="1">
    <source>
        <dbReference type="ARBA" id="ARBA00004752"/>
    </source>
</evidence>
<comment type="catalytic activity">
    <reaction evidence="14">
        <text>[GlcNAc-(1-&gt;4)-Mur2Ac(oyl-L-Ala-gamma-D-Glu-L-Lys-D-Ala-D-Ala)](n)-di-trans,octa-cis-undecaprenyl diphosphate + beta-D-GlcNAc-(1-&gt;4)-Mur2Ac(oyl-L-Ala-gamma-D-Glu-L-Lys-D-Ala-D-Ala)-di-trans,octa-cis-undecaprenyl diphosphate = [GlcNAc-(1-&gt;4)-Mur2Ac(oyl-L-Ala-gamma-D-Glu-L-Lys-D-Ala-D-Ala)](n+1)-di-trans,octa-cis-undecaprenyl diphosphate + di-trans,octa-cis-undecaprenyl diphosphate + H(+)</text>
        <dbReference type="Rhea" id="RHEA:23708"/>
        <dbReference type="Rhea" id="RHEA-COMP:9602"/>
        <dbReference type="Rhea" id="RHEA-COMP:9603"/>
        <dbReference type="ChEBI" id="CHEBI:15378"/>
        <dbReference type="ChEBI" id="CHEBI:58405"/>
        <dbReference type="ChEBI" id="CHEBI:60033"/>
        <dbReference type="ChEBI" id="CHEBI:78435"/>
        <dbReference type="EC" id="2.4.99.28"/>
    </reaction>
</comment>
<evidence type="ECO:0000256" key="5">
    <source>
        <dbReference type="ARBA" id="ARBA00022670"/>
    </source>
</evidence>
<evidence type="ECO:0000256" key="12">
    <source>
        <dbReference type="ARBA" id="ARBA00023316"/>
    </source>
</evidence>
<feature type="region of interest" description="Disordered" evidence="15">
    <location>
        <begin position="1"/>
        <end position="23"/>
    </location>
</feature>
<dbReference type="GO" id="GO:0008658">
    <property type="term" value="F:penicillin binding"/>
    <property type="evidence" value="ECO:0007669"/>
    <property type="project" value="InterPro"/>
</dbReference>
<evidence type="ECO:0000259" key="18">
    <source>
        <dbReference type="Pfam" id="PF00912"/>
    </source>
</evidence>
<comment type="catalytic activity">
    <reaction evidence="13">
        <text>Preferential cleavage: (Ac)2-L-Lys-D-Ala-|-D-Ala. Also transpeptidation of peptidyl-alanyl moieties that are N-acyl substituents of D-alanine.</text>
        <dbReference type="EC" id="3.4.16.4"/>
    </reaction>
</comment>
<name>A0A1Y5RSB9_9PROT</name>
<dbReference type="EMBL" id="FWFR01000001">
    <property type="protein sequence ID" value="SLN21480.1"/>
    <property type="molecule type" value="Genomic_DNA"/>
</dbReference>
<evidence type="ECO:0000259" key="17">
    <source>
        <dbReference type="Pfam" id="PF00905"/>
    </source>
</evidence>
<evidence type="ECO:0000256" key="7">
    <source>
        <dbReference type="ARBA" id="ARBA00022679"/>
    </source>
</evidence>
<keyword evidence="6" id="KW-0328">Glycosyltransferase</keyword>
<keyword evidence="4" id="KW-0121">Carboxypeptidase</keyword>
<dbReference type="Proteomes" id="UP000193200">
    <property type="component" value="Unassembled WGS sequence"/>
</dbReference>
<keyword evidence="9" id="KW-0133">Cell shape</keyword>
<keyword evidence="16" id="KW-1133">Transmembrane helix</keyword>
<comment type="similarity">
    <text evidence="3">In the N-terminal section; belongs to the glycosyltransferase 51 family.</text>
</comment>
<dbReference type="PANTHER" id="PTHR32282">
    <property type="entry name" value="BINDING PROTEIN TRANSPEPTIDASE, PUTATIVE-RELATED"/>
    <property type="match status" value="1"/>
</dbReference>
<dbReference type="GO" id="GO:0008955">
    <property type="term" value="F:peptidoglycan glycosyltransferase activity"/>
    <property type="evidence" value="ECO:0007669"/>
    <property type="project" value="UniProtKB-EC"/>
</dbReference>
<dbReference type="UniPathway" id="UPA00219"/>
<protein>
    <submittedName>
        <fullName evidence="19">Penicillin-binding protein 2D</fullName>
    </submittedName>
</protein>
<feature type="compositionally biased region" description="Gly residues" evidence="15">
    <location>
        <begin position="652"/>
        <end position="664"/>
    </location>
</feature>
<keyword evidence="16" id="KW-0472">Membrane</keyword>
<keyword evidence="20" id="KW-1185">Reference proteome</keyword>
<evidence type="ECO:0000313" key="20">
    <source>
        <dbReference type="Proteomes" id="UP000193200"/>
    </source>
</evidence>
<sequence>MAKKPKAAPTRKAKAGRTDRKKTPRTSVWRRLFWLARFAAIALIWLAVAGFAILAFYAYDLPDVEALESPKAGPALTLLAEDGSTVAHFGRYFTGSVPLSDMPPYLPIALLATEDRRFYSHFGVDPIGLLRAALANYRAGRVVQGGSTITQQLAKNLYLSPERTVRRKIQEVVLALWLEVKYTKDEILALYLNRVYFGAGAYGVGAAAARYFDKDVGELTLGEAAMLAGLVKAPSRYAPTSDLALARARAEQVLANMVDAGFISDADAKRGDARRIKLSAPRDVTRNTRYFADWIVDELADYISTTDDDLVIVTTLDPAMQRAAEAAVAATLGESGKKQAIGQGALLAMTPDGAVRAMVGGRDYAASSYNRAVSARRQPGSAFKLFVYTAALENGMRPSDRVVDGPISIDGWKPKNYRGDYKGEMTLKESFSQSVNTVAVQLSERAGRKNVIDAAERLGIRSELRNHPSIALGTSEVSLLELTAAYGTVAADGRAVLPFGIVEIRGAESGRVLYRRRGSGLGRVVDRRIDDQLRDMLRSVIVSGTGRGADPGRPAAGKTGTSQDFRDAWFIGFTPELVAGVWFGNDDASPMKNVTGGGAPARTWGRFVRAALEGKPVHDFDAGPLLADGGGDGDWRESIWQTIRSAIDSAISGGGNAAGSGSAGSGSRTAPANRPAPSDFPADNRR</sequence>
<evidence type="ECO:0000256" key="13">
    <source>
        <dbReference type="ARBA" id="ARBA00034000"/>
    </source>
</evidence>
<organism evidence="19 20">
    <name type="scientific">Oceanibacterium hippocampi</name>
    <dbReference type="NCBI Taxonomy" id="745714"/>
    <lineage>
        <taxon>Bacteria</taxon>
        <taxon>Pseudomonadati</taxon>
        <taxon>Pseudomonadota</taxon>
        <taxon>Alphaproteobacteria</taxon>
        <taxon>Sneathiellales</taxon>
        <taxon>Sneathiellaceae</taxon>
        <taxon>Oceanibacterium</taxon>
    </lineage>
</organism>
<comment type="similarity">
    <text evidence="2">In the C-terminal section; belongs to the transpeptidase family.</text>
</comment>
<keyword evidence="7" id="KW-0808">Transferase</keyword>
<dbReference type="RefSeq" id="WP_085881880.1">
    <property type="nucleotide sequence ID" value="NZ_FWFR01000001.1"/>
</dbReference>
<evidence type="ECO:0000256" key="2">
    <source>
        <dbReference type="ARBA" id="ARBA00007090"/>
    </source>
</evidence>
<dbReference type="InParanoid" id="A0A1Y5RSB9"/>
<dbReference type="Gene3D" id="3.40.710.10">
    <property type="entry name" value="DD-peptidase/beta-lactamase superfamily"/>
    <property type="match status" value="1"/>
</dbReference>
<evidence type="ECO:0000256" key="16">
    <source>
        <dbReference type="SAM" id="Phobius"/>
    </source>
</evidence>
<evidence type="ECO:0000256" key="11">
    <source>
        <dbReference type="ARBA" id="ARBA00023268"/>
    </source>
</evidence>
<keyword evidence="16" id="KW-0812">Transmembrane</keyword>
<evidence type="ECO:0000256" key="6">
    <source>
        <dbReference type="ARBA" id="ARBA00022676"/>
    </source>
</evidence>
<dbReference type="InterPro" id="IPR012338">
    <property type="entry name" value="Beta-lactam/transpept-like"/>
</dbReference>
<dbReference type="InterPro" id="IPR036950">
    <property type="entry name" value="PBP_transglycosylase"/>
</dbReference>
<dbReference type="Pfam" id="PF00905">
    <property type="entry name" value="Transpeptidase"/>
    <property type="match status" value="1"/>
</dbReference>
<dbReference type="GO" id="GO:0008360">
    <property type="term" value="P:regulation of cell shape"/>
    <property type="evidence" value="ECO:0007669"/>
    <property type="project" value="UniProtKB-KW"/>
</dbReference>
<evidence type="ECO:0000256" key="9">
    <source>
        <dbReference type="ARBA" id="ARBA00022960"/>
    </source>
</evidence>
<accession>A0A1Y5RSB9</accession>
<feature type="domain" description="Glycosyl transferase family 51" evidence="18">
    <location>
        <begin position="95"/>
        <end position="257"/>
    </location>
</feature>
<keyword evidence="10" id="KW-0573">Peptidoglycan synthesis</keyword>
<evidence type="ECO:0000313" key="19">
    <source>
        <dbReference type="EMBL" id="SLN21480.1"/>
    </source>
</evidence>
<evidence type="ECO:0000256" key="3">
    <source>
        <dbReference type="ARBA" id="ARBA00007739"/>
    </source>
</evidence>
<evidence type="ECO:0000256" key="14">
    <source>
        <dbReference type="ARBA" id="ARBA00049902"/>
    </source>
</evidence>
<dbReference type="InterPro" id="IPR001460">
    <property type="entry name" value="PCN-bd_Tpept"/>
</dbReference>
<dbReference type="InterPro" id="IPR001264">
    <property type="entry name" value="Glyco_trans_51"/>
</dbReference>
<keyword evidence="11" id="KW-0511">Multifunctional enzyme</keyword>
<dbReference type="FunFam" id="1.10.3810.10:FF:000001">
    <property type="entry name" value="Penicillin-binding protein 1A"/>
    <property type="match status" value="1"/>
</dbReference>
<dbReference type="GO" id="GO:0071555">
    <property type="term" value="P:cell wall organization"/>
    <property type="evidence" value="ECO:0007669"/>
    <property type="project" value="UniProtKB-KW"/>
</dbReference>
<dbReference type="InterPro" id="IPR050396">
    <property type="entry name" value="Glycosyltr_51/Transpeptidase"/>
</dbReference>
<gene>
    <name evidence="19" type="primary">pbpG</name>
    <name evidence="19" type="ORF">OCH7691_00548</name>
</gene>
<dbReference type="GO" id="GO:0030288">
    <property type="term" value="C:outer membrane-bounded periplasmic space"/>
    <property type="evidence" value="ECO:0007669"/>
    <property type="project" value="TreeGrafter"/>
</dbReference>
<dbReference type="NCBIfam" id="TIGR02074">
    <property type="entry name" value="PBP_1a_fam"/>
    <property type="match status" value="1"/>
</dbReference>
<dbReference type="SUPFAM" id="SSF56601">
    <property type="entry name" value="beta-lactamase/transpeptidase-like"/>
    <property type="match status" value="1"/>
</dbReference>
<proteinExistence type="inferred from homology"/>
<dbReference type="GO" id="GO:0009002">
    <property type="term" value="F:serine-type D-Ala-D-Ala carboxypeptidase activity"/>
    <property type="evidence" value="ECO:0007669"/>
    <property type="project" value="UniProtKB-EC"/>
</dbReference>
<evidence type="ECO:0000256" key="8">
    <source>
        <dbReference type="ARBA" id="ARBA00022801"/>
    </source>
</evidence>
<feature type="domain" description="Penicillin-binding protein transpeptidase" evidence="17">
    <location>
        <begin position="348"/>
        <end position="576"/>
    </location>
</feature>
<dbReference type="GO" id="GO:0006508">
    <property type="term" value="P:proteolysis"/>
    <property type="evidence" value="ECO:0007669"/>
    <property type="project" value="UniProtKB-KW"/>
</dbReference>
<evidence type="ECO:0000256" key="15">
    <source>
        <dbReference type="SAM" id="MobiDB-lite"/>
    </source>
</evidence>
<feature type="transmembrane region" description="Helical" evidence="16">
    <location>
        <begin position="32"/>
        <end position="59"/>
    </location>
</feature>
<feature type="region of interest" description="Disordered" evidence="15">
    <location>
        <begin position="650"/>
        <end position="686"/>
    </location>
</feature>
<evidence type="ECO:0000256" key="4">
    <source>
        <dbReference type="ARBA" id="ARBA00022645"/>
    </source>
</evidence>
<dbReference type="SUPFAM" id="SSF53955">
    <property type="entry name" value="Lysozyme-like"/>
    <property type="match status" value="1"/>
</dbReference>
<comment type="pathway">
    <text evidence="1">Cell wall biogenesis; peptidoglycan biosynthesis.</text>
</comment>
<dbReference type="AlphaFoldDB" id="A0A1Y5RSB9"/>
<dbReference type="GO" id="GO:0009252">
    <property type="term" value="P:peptidoglycan biosynthetic process"/>
    <property type="evidence" value="ECO:0007669"/>
    <property type="project" value="UniProtKB-UniPathway"/>
</dbReference>
<keyword evidence="5" id="KW-0645">Protease</keyword>
<dbReference type="OrthoDB" id="9766909at2"/>